<dbReference type="AlphaFoldDB" id="A0A8B6MC42"/>
<dbReference type="EMBL" id="CABFMQ020000142">
    <property type="protein sequence ID" value="VTZ52504.1"/>
    <property type="molecule type" value="Genomic_DNA"/>
</dbReference>
<evidence type="ECO:0000313" key="1">
    <source>
        <dbReference type="EMBL" id="VTZ52504.1"/>
    </source>
</evidence>
<accession>A0A8B6MC42</accession>
<dbReference type="SUPFAM" id="SSF52309">
    <property type="entry name" value="N-(deoxy)ribosyltransferase-like"/>
    <property type="match status" value="1"/>
</dbReference>
<organism evidence="1 2">
    <name type="scientific">Methylocella tundrae</name>
    <dbReference type="NCBI Taxonomy" id="227605"/>
    <lineage>
        <taxon>Bacteria</taxon>
        <taxon>Pseudomonadati</taxon>
        <taxon>Pseudomonadota</taxon>
        <taxon>Alphaproteobacteria</taxon>
        <taxon>Hyphomicrobiales</taxon>
        <taxon>Beijerinckiaceae</taxon>
        <taxon>Methylocella</taxon>
    </lineage>
</organism>
<dbReference type="RefSeq" id="WP_174514073.1">
    <property type="nucleotide sequence ID" value="NZ_CABFMQ020000142.1"/>
</dbReference>
<sequence>MKRIYVASSWRNKHQPRIVDMLRQEGHEVYDFRSPFFGLKDGFRWLDIDANWETWDPSAYRDKLLGSAVAAQGFNSDFRAMRWADTCVLVMPCGRSAHLELGWCAGAGKHTIVHIPESCEPELMNMIADDITISDDELLNSLRGRISGTAEINASRMVKA</sequence>
<proteinExistence type="predicted"/>
<name>A0A8B6MC42_METTU</name>
<dbReference type="Proteomes" id="UP000485880">
    <property type="component" value="Unassembled WGS sequence"/>
</dbReference>
<evidence type="ECO:0008006" key="3">
    <source>
        <dbReference type="Google" id="ProtNLM"/>
    </source>
</evidence>
<reference evidence="1 2" key="1">
    <citation type="submission" date="2019-05" db="EMBL/GenBank/DDBJ databases">
        <authorList>
            <person name="Farhan Ul Haque M."/>
        </authorList>
    </citation>
    <scope>NUCLEOTIDE SEQUENCE [LARGE SCALE GENOMIC DNA]</scope>
    <source>
        <strain evidence="1">2</strain>
    </source>
</reference>
<gene>
    <name evidence="1" type="ORF">MPC4_80175</name>
</gene>
<protein>
    <recommendedName>
        <fullName evidence="3">Nucleoside 2-deoxyribosyltransferase</fullName>
    </recommendedName>
</protein>
<evidence type="ECO:0000313" key="2">
    <source>
        <dbReference type="Proteomes" id="UP000485880"/>
    </source>
</evidence>
<keyword evidence="2" id="KW-1185">Reference proteome</keyword>
<comment type="caution">
    <text evidence="1">The sequence shown here is derived from an EMBL/GenBank/DDBJ whole genome shotgun (WGS) entry which is preliminary data.</text>
</comment>